<reference evidence="1 2" key="1">
    <citation type="submission" date="2019-03" db="EMBL/GenBank/DDBJ databases">
        <title>Draft genome sequence of Xylaria hypoxylon DSM 108379, a ubiquitous saprotrophic-parasitic fungi on hardwood.</title>
        <authorList>
            <person name="Buettner E."/>
            <person name="Leonhardt S."/>
            <person name="Gebauer A.M."/>
            <person name="Liers C."/>
            <person name="Hofrichter M."/>
            <person name="Kellner H."/>
        </authorList>
    </citation>
    <scope>NUCLEOTIDE SEQUENCE [LARGE SCALE GENOMIC DNA]</scope>
    <source>
        <strain evidence="1 2">DSM 108379</strain>
    </source>
</reference>
<accession>A0A4Z0YMZ5</accession>
<protein>
    <submittedName>
        <fullName evidence="1">Uncharacterized protein</fullName>
    </submittedName>
</protein>
<evidence type="ECO:0000313" key="1">
    <source>
        <dbReference type="EMBL" id="TGJ80360.1"/>
    </source>
</evidence>
<dbReference type="OrthoDB" id="4636359at2759"/>
<gene>
    <name evidence="1" type="ORF">E0Z10_g8412</name>
</gene>
<evidence type="ECO:0000313" key="2">
    <source>
        <dbReference type="Proteomes" id="UP000297716"/>
    </source>
</evidence>
<name>A0A4Z0YMZ5_9PEZI</name>
<organism evidence="1 2">
    <name type="scientific">Xylaria hypoxylon</name>
    <dbReference type="NCBI Taxonomy" id="37992"/>
    <lineage>
        <taxon>Eukaryota</taxon>
        <taxon>Fungi</taxon>
        <taxon>Dikarya</taxon>
        <taxon>Ascomycota</taxon>
        <taxon>Pezizomycotina</taxon>
        <taxon>Sordariomycetes</taxon>
        <taxon>Xylariomycetidae</taxon>
        <taxon>Xylariales</taxon>
        <taxon>Xylariaceae</taxon>
        <taxon>Xylaria</taxon>
    </lineage>
</organism>
<comment type="caution">
    <text evidence="1">The sequence shown here is derived from an EMBL/GenBank/DDBJ whole genome shotgun (WGS) entry which is preliminary data.</text>
</comment>
<keyword evidence="2" id="KW-1185">Reference proteome</keyword>
<dbReference type="Proteomes" id="UP000297716">
    <property type="component" value="Unassembled WGS sequence"/>
</dbReference>
<dbReference type="AlphaFoldDB" id="A0A4Z0YMZ5"/>
<sequence>MDPSHKLTTQSVSASLLLILTMTWSKMPWQSSWSQLEILLESSRALFVITIGRGKPRFSLIFSGDPMTNATTHLPTILSGSTYCIADYYCSSGTNYLTKATATDPSREYFGLSPLSLYSQYLTYMGHPLSPRFSAANLTGTGRQKLFRAFLRYELLCKMCCSDNPGDSSWYYELSSLWKYKGQTFQLVEAEAIVCVRSYVESLHKAITIQCEAYDEEGDVADELFSELSCFGFDLATALLQAVTAGKQGRNRVQMWLHDLCERKQEDLRISSDMDCKDCILGFDPLCEKDKHYTEGPGMYKMLYPIGLSSSMQRYLYRRKTWAFLDDVRLHPARLQQLCFTDADYRSFVPLVSHIILRPQLLFQDPFFLVSEFLYEY</sequence>
<proteinExistence type="predicted"/>
<dbReference type="EMBL" id="SKBN01000226">
    <property type="protein sequence ID" value="TGJ80360.1"/>
    <property type="molecule type" value="Genomic_DNA"/>
</dbReference>